<proteinExistence type="predicted"/>
<dbReference type="AlphaFoldDB" id="A0A4Y7TD72"/>
<sequence>MASQARIDSRNKTPEIPETPSRILSLVRFDSTRSSKTLDRGLHIDTRRPFEAKPMHSRGLGRKRGALCRRWSAGRSPEYELVLWCLSPLTNYIIPAVT</sequence>
<evidence type="ECO:0000313" key="1">
    <source>
        <dbReference type="EMBL" id="TEB32117.1"/>
    </source>
</evidence>
<comment type="caution">
    <text evidence="1">The sequence shown here is derived from an EMBL/GenBank/DDBJ whole genome shotgun (WGS) entry which is preliminary data.</text>
</comment>
<dbReference type="Proteomes" id="UP000298030">
    <property type="component" value="Unassembled WGS sequence"/>
</dbReference>
<dbReference type="EMBL" id="QPFP01000016">
    <property type="protein sequence ID" value="TEB32117.1"/>
    <property type="molecule type" value="Genomic_DNA"/>
</dbReference>
<keyword evidence="2" id="KW-1185">Reference proteome</keyword>
<reference evidence="1 2" key="1">
    <citation type="journal article" date="2019" name="Nat. Ecol. Evol.">
        <title>Megaphylogeny resolves global patterns of mushroom evolution.</title>
        <authorList>
            <person name="Varga T."/>
            <person name="Krizsan K."/>
            <person name="Foldi C."/>
            <person name="Dima B."/>
            <person name="Sanchez-Garcia M."/>
            <person name="Sanchez-Ramirez S."/>
            <person name="Szollosi G.J."/>
            <person name="Szarkandi J.G."/>
            <person name="Papp V."/>
            <person name="Albert L."/>
            <person name="Andreopoulos W."/>
            <person name="Angelini C."/>
            <person name="Antonin V."/>
            <person name="Barry K.W."/>
            <person name="Bougher N.L."/>
            <person name="Buchanan P."/>
            <person name="Buyck B."/>
            <person name="Bense V."/>
            <person name="Catcheside P."/>
            <person name="Chovatia M."/>
            <person name="Cooper J."/>
            <person name="Damon W."/>
            <person name="Desjardin D."/>
            <person name="Finy P."/>
            <person name="Geml J."/>
            <person name="Haridas S."/>
            <person name="Hughes K."/>
            <person name="Justo A."/>
            <person name="Karasinski D."/>
            <person name="Kautmanova I."/>
            <person name="Kiss B."/>
            <person name="Kocsube S."/>
            <person name="Kotiranta H."/>
            <person name="LaButti K.M."/>
            <person name="Lechner B.E."/>
            <person name="Liimatainen K."/>
            <person name="Lipzen A."/>
            <person name="Lukacs Z."/>
            <person name="Mihaltcheva S."/>
            <person name="Morgado L.N."/>
            <person name="Niskanen T."/>
            <person name="Noordeloos M.E."/>
            <person name="Ohm R.A."/>
            <person name="Ortiz-Santana B."/>
            <person name="Ovrebo C."/>
            <person name="Racz N."/>
            <person name="Riley R."/>
            <person name="Savchenko A."/>
            <person name="Shiryaev A."/>
            <person name="Soop K."/>
            <person name="Spirin V."/>
            <person name="Szebenyi C."/>
            <person name="Tomsovsky M."/>
            <person name="Tulloss R.E."/>
            <person name="Uehling J."/>
            <person name="Grigoriev I.V."/>
            <person name="Vagvolgyi C."/>
            <person name="Papp T."/>
            <person name="Martin F.M."/>
            <person name="Miettinen O."/>
            <person name="Hibbett D.S."/>
            <person name="Nagy L.G."/>
        </authorList>
    </citation>
    <scope>NUCLEOTIDE SEQUENCE [LARGE SCALE GENOMIC DNA]</scope>
    <source>
        <strain evidence="1 2">FP101781</strain>
    </source>
</reference>
<evidence type="ECO:0000313" key="2">
    <source>
        <dbReference type="Proteomes" id="UP000298030"/>
    </source>
</evidence>
<gene>
    <name evidence="1" type="ORF">FA13DRAFT_284608</name>
</gene>
<protein>
    <submittedName>
        <fullName evidence="1">Uncharacterized protein</fullName>
    </submittedName>
</protein>
<organism evidence="1 2">
    <name type="scientific">Coprinellus micaceus</name>
    <name type="common">Glistening ink-cap mushroom</name>
    <name type="synonym">Coprinus micaceus</name>
    <dbReference type="NCBI Taxonomy" id="71717"/>
    <lineage>
        <taxon>Eukaryota</taxon>
        <taxon>Fungi</taxon>
        <taxon>Dikarya</taxon>
        <taxon>Basidiomycota</taxon>
        <taxon>Agaricomycotina</taxon>
        <taxon>Agaricomycetes</taxon>
        <taxon>Agaricomycetidae</taxon>
        <taxon>Agaricales</taxon>
        <taxon>Agaricineae</taxon>
        <taxon>Psathyrellaceae</taxon>
        <taxon>Coprinellus</taxon>
    </lineage>
</organism>
<name>A0A4Y7TD72_COPMI</name>
<accession>A0A4Y7TD72</accession>